<comment type="similarity">
    <text evidence="1">Belongs to the 4-hydroxybenzoyl-CoA thioesterase family.</text>
</comment>
<dbReference type="GO" id="GO:0047617">
    <property type="term" value="F:fatty acyl-CoA hydrolase activity"/>
    <property type="evidence" value="ECO:0007669"/>
    <property type="project" value="TreeGrafter"/>
</dbReference>
<accession>A0A2N5WZJ6</accession>
<protein>
    <submittedName>
        <fullName evidence="3">Acyl-CoA thioesterase</fullName>
    </submittedName>
</protein>
<evidence type="ECO:0000256" key="2">
    <source>
        <dbReference type="ARBA" id="ARBA00022801"/>
    </source>
</evidence>
<evidence type="ECO:0000313" key="4">
    <source>
        <dbReference type="Proteomes" id="UP000235005"/>
    </source>
</evidence>
<dbReference type="PANTHER" id="PTHR31793:SF27">
    <property type="entry name" value="NOVEL THIOESTERASE SUPERFAMILY DOMAIN AND SAPOSIN A-TYPE DOMAIN CONTAINING PROTEIN (0610012H03RIK)"/>
    <property type="match status" value="1"/>
</dbReference>
<keyword evidence="4" id="KW-1185">Reference proteome</keyword>
<dbReference type="InterPro" id="IPR029069">
    <property type="entry name" value="HotDog_dom_sf"/>
</dbReference>
<evidence type="ECO:0000256" key="1">
    <source>
        <dbReference type="ARBA" id="ARBA00005953"/>
    </source>
</evidence>
<gene>
    <name evidence="3" type="ORF">C0039_15760</name>
</gene>
<keyword evidence="2" id="KW-0378">Hydrolase</keyword>
<dbReference type="Proteomes" id="UP000235005">
    <property type="component" value="Unassembled WGS sequence"/>
</dbReference>
<dbReference type="Gene3D" id="3.10.129.10">
    <property type="entry name" value="Hotdog Thioesterase"/>
    <property type="match status" value="1"/>
</dbReference>
<dbReference type="AlphaFoldDB" id="A0A2N5WZJ6"/>
<reference evidence="3 4" key="1">
    <citation type="submission" date="2018-01" db="EMBL/GenBank/DDBJ databases">
        <title>The draft genome sequence of Halioglobus lutimaris HF004.</title>
        <authorList>
            <person name="Du Z.-J."/>
            <person name="Shi M.-J."/>
        </authorList>
    </citation>
    <scope>NUCLEOTIDE SEQUENCE [LARGE SCALE GENOMIC DNA]</scope>
    <source>
        <strain evidence="3 4">HF004</strain>
    </source>
</reference>
<dbReference type="RefSeq" id="WP_076000094.1">
    <property type="nucleotide sequence ID" value="NZ_PKUS01000025.1"/>
</dbReference>
<dbReference type="CDD" id="cd00586">
    <property type="entry name" value="4HBT"/>
    <property type="match status" value="1"/>
</dbReference>
<dbReference type="OrthoDB" id="9800856at2"/>
<sequence>MTESFARAEVEIEVPFHDIDVMGIAWHGHYAKYLELARCALLDTFDYDVESMQESGYVWPVIEMKIRYAQPLSYRQKIRVEAKLVEIENRMKIDYRIFDVETGRRLTRAHTVQVALDADSGEMLFASPRALLERFQ</sequence>
<dbReference type="SUPFAM" id="SSF54637">
    <property type="entry name" value="Thioesterase/thiol ester dehydrase-isomerase"/>
    <property type="match status" value="1"/>
</dbReference>
<evidence type="ECO:0000313" key="3">
    <source>
        <dbReference type="EMBL" id="PLW67659.1"/>
    </source>
</evidence>
<comment type="caution">
    <text evidence="3">The sequence shown here is derived from an EMBL/GenBank/DDBJ whole genome shotgun (WGS) entry which is preliminary data.</text>
</comment>
<dbReference type="Pfam" id="PF13279">
    <property type="entry name" value="4HBT_2"/>
    <property type="match status" value="1"/>
</dbReference>
<dbReference type="EMBL" id="PKUS01000025">
    <property type="protein sequence ID" value="PLW67659.1"/>
    <property type="molecule type" value="Genomic_DNA"/>
</dbReference>
<organism evidence="3 4">
    <name type="scientific">Pseudohalioglobus lutimaris</name>
    <dbReference type="NCBI Taxonomy" id="1737061"/>
    <lineage>
        <taxon>Bacteria</taxon>
        <taxon>Pseudomonadati</taxon>
        <taxon>Pseudomonadota</taxon>
        <taxon>Gammaproteobacteria</taxon>
        <taxon>Cellvibrionales</taxon>
        <taxon>Halieaceae</taxon>
        <taxon>Pseudohalioglobus</taxon>
    </lineage>
</organism>
<proteinExistence type="inferred from homology"/>
<dbReference type="InterPro" id="IPR050563">
    <property type="entry name" value="4-hydroxybenzoyl-CoA_TE"/>
</dbReference>
<dbReference type="PANTHER" id="PTHR31793">
    <property type="entry name" value="4-HYDROXYBENZOYL-COA THIOESTERASE FAMILY MEMBER"/>
    <property type="match status" value="1"/>
</dbReference>
<name>A0A2N5WZJ6_9GAMM</name>